<proteinExistence type="inferred from homology"/>
<protein>
    <recommendedName>
        <fullName evidence="6">Carboxylic ester hydrolase</fullName>
        <ecNumber evidence="6">3.1.1.-</ecNumber>
    </recommendedName>
</protein>
<sequence length="561" mass="63115">MCSKILKSSVLLLQISSLLADVVVQLPTGKIRGREDTTIENKSFYAFQGVPYAAPPVGELRFKVPQPVVDWDDILDATKFSSTCFQTSTNDDNESEDCLYINIYTPELPSEDNNVSLPVMFFIHGGGFVDGTAADFAPDLFVNNDVILATINYRVGIFGFISTQDDVIPGNNGLKDQRFAIQWTHDNIHLFGGNPDKITIFGHSAGSASCAYQLLNQESNGLFQGAILESGTFLSPWAYQRRARQIAFKTASFLNSTFENSNDSQALFDYLLTVEARDLDAAAEQYHNYEDGPEDLEISQGFYWAPIVEVKNRDAFLTKKMYGLLEAGNVIRVPILIGITSEENIGFNQDEEVLRAKMAAYDENLSWIVPNDMVIFDETKRIEMGGLIRDLYTGGEPLADHLGDGVRYSSDNSFTRSVIKHAELFSKVSETYFYQLSYDGEMPGGTTYYEGAETVGHGEDIAYLFCSGEECRGTGYPESDTTTRQRLIKLWTDFAKYRNPTPEPSELLQNITWPLLSIDDGNFYYLDINETLEIKNHPKETTYNNWNDLYARLGYNDFDTY</sequence>
<reference evidence="8" key="1">
    <citation type="journal article" date="2023" name="G3 (Bethesda)">
        <title>Whole genome assemblies of Zophobas morio and Tenebrio molitor.</title>
        <authorList>
            <person name="Kaur S."/>
            <person name="Stinson S.A."/>
            <person name="diCenzo G.C."/>
        </authorList>
    </citation>
    <scope>NUCLEOTIDE SEQUENCE</scope>
    <source>
        <strain evidence="8">QUZm001</strain>
    </source>
</reference>
<dbReference type="PROSITE" id="PS00941">
    <property type="entry name" value="CARBOXYLESTERASE_B_2"/>
    <property type="match status" value="1"/>
</dbReference>
<comment type="caution">
    <text evidence="8">The sequence shown here is derived from an EMBL/GenBank/DDBJ whole genome shotgun (WGS) entry which is preliminary data.</text>
</comment>
<keyword evidence="2" id="KW-0719">Serine esterase</keyword>
<organism evidence="8 9">
    <name type="scientific">Zophobas morio</name>
    <dbReference type="NCBI Taxonomy" id="2755281"/>
    <lineage>
        <taxon>Eukaryota</taxon>
        <taxon>Metazoa</taxon>
        <taxon>Ecdysozoa</taxon>
        <taxon>Arthropoda</taxon>
        <taxon>Hexapoda</taxon>
        <taxon>Insecta</taxon>
        <taxon>Pterygota</taxon>
        <taxon>Neoptera</taxon>
        <taxon>Endopterygota</taxon>
        <taxon>Coleoptera</taxon>
        <taxon>Polyphaga</taxon>
        <taxon>Cucujiformia</taxon>
        <taxon>Tenebrionidae</taxon>
        <taxon>Zophobas</taxon>
    </lineage>
</organism>
<dbReference type="Gene3D" id="3.40.50.1820">
    <property type="entry name" value="alpha/beta hydrolase"/>
    <property type="match status" value="1"/>
</dbReference>
<dbReference type="AlphaFoldDB" id="A0AA38IBT7"/>
<feature type="domain" description="Carboxylesterase type B" evidence="7">
    <location>
        <begin position="22"/>
        <end position="546"/>
    </location>
</feature>
<feature type="chain" id="PRO_5041480375" description="Carboxylic ester hydrolase" evidence="6">
    <location>
        <begin position="21"/>
        <end position="561"/>
    </location>
</feature>
<name>A0AA38IBT7_9CUCU</name>
<keyword evidence="6" id="KW-0732">Signal</keyword>
<evidence type="ECO:0000256" key="6">
    <source>
        <dbReference type="RuleBase" id="RU361235"/>
    </source>
</evidence>
<gene>
    <name evidence="8" type="ORF">Zmor_018606</name>
</gene>
<evidence type="ECO:0000256" key="5">
    <source>
        <dbReference type="ARBA" id="ARBA00023180"/>
    </source>
</evidence>
<evidence type="ECO:0000256" key="3">
    <source>
        <dbReference type="ARBA" id="ARBA00022801"/>
    </source>
</evidence>
<feature type="signal peptide" evidence="6">
    <location>
        <begin position="1"/>
        <end position="20"/>
    </location>
</feature>
<dbReference type="PANTHER" id="PTHR43142:SF1">
    <property type="entry name" value="CARBOXYLIC ESTER HYDROLASE"/>
    <property type="match status" value="1"/>
</dbReference>
<dbReference type="Proteomes" id="UP001168821">
    <property type="component" value="Unassembled WGS sequence"/>
</dbReference>
<accession>A0AA38IBT7</accession>
<dbReference type="Pfam" id="PF00135">
    <property type="entry name" value="COesterase"/>
    <property type="match status" value="1"/>
</dbReference>
<evidence type="ECO:0000259" key="7">
    <source>
        <dbReference type="Pfam" id="PF00135"/>
    </source>
</evidence>
<dbReference type="FunFam" id="3.40.50.1820:FF:000155">
    <property type="entry name" value="Carboxylic ester hydrolase"/>
    <property type="match status" value="1"/>
</dbReference>
<comment type="similarity">
    <text evidence="1 6">Belongs to the type-B carboxylesterase/lipase family.</text>
</comment>
<dbReference type="InterPro" id="IPR029058">
    <property type="entry name" value="AB_hydrolase_fold"/>
</dbReference>
<keyword evidence="4" id="KW-1015">Disulfide bond</keyword>
<dbReference type="InterPro" id="IPR019826">
    <property type="entry name" value="Carboxylesterase_B_AS"/>
</dbReference>
<keyword evidence="5" id="KW-0325">Glycoprotein</keyword>
<dbReference type="GO" id="GO:0052689">
    <property type="term" value="F:carboxylic ester hydrolase activity"/>
    <property type="evidence" value="ECO:0007669"/>
    <property type="project" value="UniProtKB-KW"/>
</dbReference>
<evidence type="ECO:0000256" key="1">
    <source>
        <dbReference type="ARBA" id="ARBA00005964"/>
    </source>
</evidence>
<keyword evidence="9" id="KW-1185">Reference proteome</keyword>
<dbReference type="PROSITE" id="PS00122">
    <property type="entry name" value="CARBOXYLESTERASE_B_1"/>
    <property type="match status" value="1"/>
</dbReference>
<dbReference type="SUPFAM" id="SSF53474">
    <property type="entry name" value="alpha/beta-Hydrolases"/>
    <property type="match status" value="1"/>
</dbReference>
<keyword evidence="3 6" id="KW-0378">Hydrolase</keyword>
<evidence type="ECO:0000313" key="8">
    <source>
        <dbReference type="EMBL" id="KAJ3652660.1"/>
    </source>
</evidence>
<evidence type="ECO:0000256" key="4">
    <source>
        <dbReference type="ARBA" id="ARBA00023157"/>
    </source>
</evidence>
<dbReference type="InterPro" id="IPR002018">
    <property type="entry name" value="CarbesteraseB"/>
</dbReference>
<dbReference type="InterPro" id="IPR019819">
    <property type="entry name" value="Carboxylesterase_B_CS"/>
</dbReference>
<dbReference type="EMBL" id="JALNTZ010000005">
    <property type="protein sequence ID" value="KAJ3652660.1"/>
    <property type="molecule type" value="Genomic_DNA"/>
</dbReference>
<evidence type="ECO:0000256" key="2">
    <source>
        <dbReference type="ARBA" id="ARBA00022487"/>
    </source>
</evidence>
<dbReference type="EC" id="3.1.1.-" evidence="6"/>
<dbReference type="PANTHER" id="PTHR43142">
    <property type="entry name" value="CARBOXYLIC ESTER HYDROLASE"/>
    <property type="match status" value="1"/>
</dbReference>
<evidence type="ECO:0000313" key="9">
    <source>
        <dbReference type="Proteomes" id="UP001168821"/>
    </source>
</evidence>